<proteinExistence type="predicted"/>
<dbReference type="EC" id="2.7.9.2" evidence="3"/>
<dbReference type="InterPro" id="IPR008279">
    <property type="entry name" value="PEP-util_enz_mobile_dom"/>
</dbReference>
<dbReference type="InterPro" id="IPR051549">
    <property type="entry name" value="PEP_Utilizing_Enz"/>
</dbReference>
<keyword evidence="4" id="KW-1185">Reference proteome</keyword>
<evidence type="ECO:0000256" key="1">
    <source>
        <dbReference type="SAM" id="MobiDB-lite"/>
    </source>
</evidence>
<dbReference type="Proteomes" id="UP000549009">
    <property type="component" value="Unassembled WGS sequence"/>
</dbReference>
<comment type="caution">
    <text evidence="3">The sequence shown here is derived from an EMBL/GenBank/DDBJ whole genome shotgun (WGS) entry which is preliminary data.</text>
</comment>
<accession>A0A7W8EY81</accession>
<feature type="domain" description="PEP-utilising enzyme mobile" evidence="2">
    <location>
        <begin position="465"/>
        <end position="536"/>
    </location>
</feature>
<dbReference type="PANTHER" id="PTHR43615:SF1">
    <property type="entry name" value="PPDK_N DOMAIN-CONTAINING PROTEIN"/>
    <property type="match status" value="1"/>
</dbReference>
<dbReference type="Gene3D" id="3.50.30.10">
    <property type="entry name" value="Phosphohistidine domain"/>
    <property type="match status" value="1"/>
</dbReference>
<dbReference type="Pfam" id="PF00391">
    <property type="entry name" value="PEP-utilizers"/>
    <property type="match status" value="1"/>
</dbReference>
<evidence type="ECO:0000313" key="3">
    <source>
        <dbReference type="EMBL" id="MBB5109842.1"/>
    </source>
</evidence>
<name>A0A7W8EY81_STRST</name>
<feature type="region of interest" description="Disordered" evidence="1">
    <location>
        <begin position="1"/>
        <end position="25"/>
    </location>
</feature>
<protein>
    <submittedName>
        <fullName evidence="3">Pyruvate,water dikinase</fullName>
        <ecNumber evidence="3">2.7.9.2</ecNumber>
    </submittedName>
</protein>
<keyword evidence="3" id="KW-0418">Kinase</keyword>
<dbReference type="GO" id="GO:0008986">
    <property type="term" value="F:pyruvate, water dikinase activity"/>
    <property type="evidence" value="ECO:0007669"/>
    <property type="project" value="UniProtKB-EC"/>
</dbReference>
<evidence type="ECO:0000313" key="4">
    <source>
        <dbReference type="Proteomes" id="UP000549009"/>
    </source>
</evidence>
<keyword evidence="3" id="KW-0670">Pyruvate</keyword>
<dbReference type="EMBL" id="JACHJD010000042">
    <property type="protein sequence ID" value="MBB5109842.1"/>
    <property type="molecule type" value="Genomic_DNA"/>
</dbReference>
<dbReference type="InterPro" id="IPR036637">
    <property type="entry name" value="Phosphohistidine_dom_sf"/>
</dbReference>
<dbReference type="SUPFAM" id="SSF52009">
    <property type="entry name" value="Phosphohistidine domain"/>
    <property type="match status" value="1"/>
</dbReference>
<evidence type="ECO:0000259" key="2">
    <source>
        <dbReference type="Pfam" id="PF00391"/>
    </source>
</evidence>
<organism evidence="3 4">
    <name type="scientific">Streptomyces spectabilis</name>
    <dbReference type="NCBI Taxonomy" id="68270"/>
    <lineage>
        <taxon>Bacteria</taxon>
        <taxon>Bacillati</taxon>
        <taxon>Actinomycetota</taxon>
        <taxon>Actinomycetes</taxon>
        <taxon>Kitasatosporales</taxon>
        <taxon>Streptomycetaceae</taxon>
        <taxon>Streptomyces</taxon>
    </lineage>
</organism>
<dbReference type="PANTHER" id="PTHR43615">
    <property type="entry name" value="PHOSPHOENOLPYRUVATE SYNTHASE-RELATED"/>
    <property type="match status" value="1"/>
</dbReference>
<keyword evidence="3" id="KW-0808">Transferase</keyword>
<dbReference type="RefSeq" id="WP_184926880.1">
    <property type="nucleotide sequence ID" value="NZ_BMSQ01000051.1"/>
</dbReference>
<sequence>MNTTSAGPAAPLRLTDPTHGTSEPDRLWTTTNIAEAVSDVLSPLCCSFWRDLCDLAARDGLWDLGLLTRAERHTSNDQNQQTNGCFHGRLALNADLIRTFLGRLPGSFADDFERDLLGMVRADTPTTAVSWLTALTTAVKAPVAIVRHPATVQRLYRQQLAWWQRAAFAPDSEPYALLTQAAGRFRYAMRVHLRSRLLAQGLYSALEDLAANAGRPDLYLPVITGFGGVAEISMSQDLWNVAHGRLERQEFLHRHGFHGLHEGNLTGRSWRQEPHLLDPLLAAYRGQPSDSHPGEQVRISQEAHQQALADLAYELPARKRPLVYAATRRLGGYIRLLELSKASFVMALDTARTAAGGIGRHLFQDGALDTPEDACYLTTAELRQAGPPNRARDLVTFRRSCRDRHRSVQLPASFTGMPDSLPVPRCVPDGIGTGRGTPISGTAAGGGVAEGRIRLITDLGDADRFQHGEILLCRTTDPSWTTLFTLTAAVVIDTGGLGSHGAIVAREFGIPCVIGTRDGTQRLQDGDLVRVDGDAGTVHCLNPITSRPWEPL</sequence>
<gene>
    <name evidence="3" type="ORF">FHS40_008972</name>
</gene>
<reference evidence="3 4" key="1">
    <citation type="submission" date="2020-08" db="EMBL/GenBank/DDBJ databases">
        <title>Genomic Encyclopedia of Type Strains, Phase III (KMG-III): the genomes of soil and plant-associated and newly described type strains.</title>
        <authorList>
            <person name="Whitman W."/>
        </authorList>
    </citation>
    <scope>NUCLEOTIDE SEQUENCE [LARGE SCALE GENOMIC DNA]</scope>
    <source>
        <strain evidence="3 4">CECT 3146</strain>
    </source>
</reference>
<dbReference type="AlphaFoldDB" id="A0A7W8EY81"/>